<proteinExistence type="predicted"/>
<keyword evidence="3" id="KW-1185">Reference proteome</keyword>
<evidence type="ECO:0000313" key="2">
    <source>
        <dbReference type="EMBL" id="MEF7612897.1"/>
    </source>
</evidence>
<comment type="caution">
    <text evidence="2">The sequence shown here is derived from an EMBL/GenBank/DDBJ whole genome shotgun (WGS) entry which is preliminary data.</text>
</comment>
<gene>
    <name evidence="2" type="ORF">V4F39_03170</name>
</gene>
<feature type="region of interest" description="Disordered" evidence="1">
    <location>
        <begin position="189"/>
        <end position="208"/>
    </location>
</feature>
<sequence>MEAAHSAWKRLYRFDEWSRPAAAAAAAKHAAADAWPLPQALADGATCQAELRLEAPGHARCTQAVWRLPAAHGGGLVRTDVHEAASARRAREMLLALLAQAQVPLERWQGAGAPGEVAFAAPHGGCVAFVRDNLVAMAVVLGPASRGLAGWAAQQLDAALTARGDAAPIAAIAAQRAADMPAPAVRQVTLRPQADPAAPGEEAAPDGR</sequence>
<evidence type="ECO:0000256" key="1">
    <source>
        <dbReference type="SAM" id="MobiDB-lite"/>
    </source>
</evidence>
<dbReference type="AlphaFoldDB" id="A0AAW9QBW3"/>
<organism evidence="2 3">
    <name type="scientific">Aquincola agrisoli</name>
    <dbReference type="NCBI Taxonomy" id="3119538"/>
    <lineage>
        <taxon>Bacteria</taxon>
        <taxon>Pseudomonadati</taxon>
        <taxon>Pseudomonadota</taxon>
        <taxon>Betaproteobacteria</taxon>
        <taxon>Burkholderiales</taxon>
        <taxon>Sphaerotilaceae</taxon>
        <taxon>Aquincola</taxon>
    </lineage>
</organism>
<dbReference type="EMBL" id="JAZIBG010000009">
    <property type="protein sequence ID" value="MEF7612897.1"/>
    <property type="molecule type" value="Genomic_DNA"/>
</dbReference>
<name>A0AAW9QBW3_9BURK</name>
<dbReference type="RefSeq" id="WP_332287800.1">
    <property type="nucleotide sequence ID" value="NZ_JAZIBG010000009.1"/>
</dbReference>
<reference evidence="2 3" key="1">
    <citation type="submission" date="2024-02" db="EMBL/GenBank/DDBJ databases">
        <title>Genome sequence of Aquincola sp. MAHUQ-54.</title>
        <authorList>
            <person name="Huq M.A."/>
        </authorList>
    </citation>
    <scope>NUCLEOTIDE SEQUENCE [LARGE SCALE GENOMIC DNA]</scope>
    <source>
        <strain evidence="2 3">MAHUQ-54</strain>
    </source>
</reference>
<dbReference type="Proteomes" id="UP001336250">
    <property type="component" value="Unassembled WGS sequence"/>
</dbReference>
<accession>A0AAW9QBW3</accession>
<evidence type="ECO:0000313" key="3">
    <source>
        <dbReference type="Proteomes" id="UP001336250"/>
    </source>
</evidence>
<protein>
    <submittedName>
        <fullName evidence="2">Uncharacterized protein</fullName>
    </submittedName>
</protein>